<reference evidence="1" key="1">
    <citation type="submission" date="2014-05" db="EMBL/GenBank/DDBJ databases">
        <authorList>
            <person name="Chronopoulou M."/>
        </authorList>
    </citation>
    <scope>NUCLEOTIDE SEQUENCE</scope>
    <source>
        <tissue evidence="1">Whole organism</tissue>
    </source>
</reference>
<name>A0A0K2UXP9_LEPSM</name>
<organism evidence="1">
    <name type="scientific">Lepeophtheirus salmonis</name>
    <name type="common">Salmon louse</name>
    <name type="synonym">Caligus salmonis</name>
    <dbReference type="NCBI Taxonomy" id="72036"/>
    <lineage>
        <taxon>Eukaryota</taxon>
        <taxon>Metazoa</taxon>
        <taxon>Ecdysozoa</taxon>
        <taxon>Arthropoda</taxon>
        <taxon>Crustacea</taxon>
        <taxon>Multicrustacea</taxon>
        <taxon>Hexanauplia</taxon>
        <taxon>Copepoda</taxon>
        <taxon>Siphonostomatoida</taxon>
        <taxon>Caligidae</taxon>
        <taxon>Lepeophtheirus</taxon>
    </lineage>
</organism>
<protein>
    <submittedName>
        <fullName evidence="1">Uncharacterized protein</fullName>
    </submittedName>
</protein>
<feature type="non-terminal residue" evidence="1">
    <location>
        <position position="1"/>
    </location>
</feature>
<proteinExistence type="predicted"/>
<evidence type="ECO:0000313" key="1">
    <source>
        <dbReference type="EMBL" id="CDW43048.1"/>
    </source>
</evidence>
<dbReference type="AlphaFoldDB" id="A0A0K2UXP9"/>
<accession>A0A0K2UXP9</accession>
<sequence>LQRKLPYGQHFVKRVYNDVEITRSPNRMTL</sequence>
<dbReference type="EMBL" id="HACA01025687">
    <property type="protein sequence ID" value="CDW43048.1"/>
    <property type="molecule type" value="Transcribed_RNA"/>
</dbReference>